<dbReference type="AlphaFoldDB" id="A0A3D9S1I7"/>
<dbReference type="Proteomes" id="UP000256304">
    <property type="component" value="Unassembled WGS sequence"/>
</dbReference>
<dbReference type="EMBL" id="QTTN01000010">
    <property type="protein sequence ID" value="REE86467.1"/>
    <property type="molecule type" value="Genomic_DNA"/>
</dbReference>
<protein>
    <submittedName>
        <fullName evidence="1">Uncharacterized protein DUF3238</fullName>
    </submittedName>
</protein>
<reference evidence="1 2" key="1">
    <citation type="submission" date="2018-08" db="EMBL/GenBank/DDBJ databases">
        <title>Genomic Encyclopedia of Type Strains, Phase III (KMG-III): the genomes of soil and plant-associated and newly described type strains.</title>
        <authorList>
            <person name="Whitman W."/>
        </authorList>
    </citation>
    <scope>NUCLEOTIDE SEQUENCE [LARGE SCALE GENOMIC DNA]</scope>
    <source>
        <strain evidence="1 2">CGMCC 1.10966</strain>
    </source>
</reference>
<gene>
    <name evidence="1" type="ORF">A8990_11076</name>
</gene>
<dbReference type="InterPro" id="IPR021631">
    <property type="entry name" value="DUF3238"/>
</dbReference>
<sequence>MATIVKIRGSVFIGGLQWLPAITDPATGITYEYAGDAREFSPETVNTGRSRVEQEVVVDFVKRKLFAFANTGLTSLRQTMPGGLTEMKQGKAPIDGVTVEGETWGAMTCSFVMKASVADPLRADAPTMDYEVHITVHEEDGKATVRGSHVGFPCFEFYKQVDFGDFEQLYTHDFRVTDDTPEAMDGEMEYHFERSL</sequence>
<organism evidence="1 2">
    <name type="scientific">Paenibacillus taihuensis</name>
    <dbReference type="NCBI Taxonomy" id="1156355"/>
    <lineage>
        <taxon>Bacteria</taxon>
        <taxon>Bacillati</taxon>
        <taxon>Bacillota</taxon>
        <taxon>Bacilli</taxon>
        <taxon>Bacillales</taxon>
        <taxon>Paenibacillaceae</taxon>
        <taxon>Paenibacillus</taxon>
    </lineage>
</organism>
<comment type="caution">
    <text evidence="1">The sequence shown here is derived from an EMBL/GenBank/DDBJ whole genome shotgun (WGS) entry which is preliminary data.</text>
</comment>
<evidence type="ECO:0000313" key="1">
    <source>
        <dbReference type="EMBL" id="REE86467.1"/>
    </source>
</evidence>
<accession>A0A3D9S1I7</accession>
<name>A0A3D9S1I7_9BACL</name>
<dbReference type="OrthoDB" id="2627493at2"/>
<evidence type="ECO:0000313" key="2">
    <source>
        <dbReference type="Proteomes" id="UP000256304"/>
    </source>
</evidence>
<dbReference type="Pfam" id="PF11579">
    <property type="entry name" value="DUF3238"/>
    <property type="match status" value="1"/>
</dbReference>
<keyword evidence="2" id="KW-1185">Reference proteome</keyword>
<dbReference type="RefSeq" id="WP_116189035.1">
    <property type="nucleotide sequence ID" value="NZ_QTTN01000010.1"/>
</dbReference>
<proteinExistence type="predicted"/>